<evidence type="ECO:0000313" key="1">
    <source>
        <dbReference type="EMBL" id="SPC80213.1"/>
    </source>
</evidence>
<dbReference type="AlphaFoldDB" id="A0A2N9EZE2"/>
<accession>A0A2N9EZE2</accession>
<dbReference type="EMBL" id="OIVN01000437">
    <property type="protein sequence ID" value="SPC80213.1"/>
    <property type="molecule type" value="Genomic_DNA"/>
</dbReference>
<gene>
    <name evidence="1" type="ORF">FSB_LOCUS8095</name>
</gene>
<reference evidence="1" key="1">
    <citation type="submission" date="2018-02" db="EMBL/GenBank/DDBJ databases">
        <authorList>
            <person name="Cohen D.B."/>
            <person name="Kent A.D."/>
        </authorList>
    </citation>
    <scope>NUCLEOTIDE SEQUENCE</scope>
</reference>
<organism evidence="1">
    <name type="scientific">Fagus sylvatica</name>
    <name type="common">Beechnut</name>
    <dbReference type="NCBI Taxonomy" id="28930"/>
    <lineage>
        <taxon>Eukaryota</taxon>
        <taxon>Viridiplantae</taxon>
        <taxon>Streptophyta</taxon>
        <taxon>Embryophyta</taxon>
        <taxon>Tracheophyta</taxon>
        <taxon>Spermatophyta</taxon>
        <taxon>Magnoliopsida</taxon>
        <taxon>eudicotyledons</taxon>
        <taxon>Gunneridae</taxon>
        <taxon>Pentapetalae</taxon>
        <taxon>rosids</taxon>
        <taxon>fabids</taxon>
        <taxon>Fagales</taxon>
        <taxon>Fagaceae</taxon>
        <taxon>Fagus</taxon>
    </lineage>
</organism>
<proteinExistence type="predicted"/>
<sequence>MAQWLGLRLSGSEARILKWSWLKISTQWLDGLARSRLIKIESKTVSWSDLGLTSAVGGSMDHKRVGQTAGRNRSAVDLELGSSGDAVKRSQIFRSYRPRVGTRAGLDSDWVTGNRGFADFDGRDWYL</sequence>
<protein>
    <submittedName>
        <fullName evidence="1">Uncharacterized protein</fullName>
    </submittedName>
</protein>
<name>A0A2N9EZE2_FAGSY</name>